<keyword evidence="5 8" id="KW-0812">Transmembrane</keyword>
<dbReference type="EMBL" id="CP030759">
    <property type="protein sequence ID" value="AXA36307.1"/>
    <property type="molecule type" value="Genomic_DNA"/>
</dbReference>
<accession>A0A2Z4Y524</accession>
<evidence type="ECO:0000256" key="6">
    <source>
        <dbReference type="ARBA" id="ARBA00022989"/>
    </source>
</evidence>
<keyword evidence="2" id="KW-1003">Cell membrane</keyword>
<evidence type="ECO:0000256" key="7">
    <source>
        <dbReference type="ARBA" id="ARBA00023136"/>
    </source>
</evidence>
<keyword evidence="3" id="KW-0328">Glycosyltransferase</keyword>
<dbReference type="GO" id="GO:0016763">
    <property type="term" value="F:pentosyltransferase activity"/>
    <property type="evidence" value="ECO:0007669"/>
    <property type="project" value="TreeGrafter"/>
</dbReference>
<dbReference type="Proteomes" id="UP000262583">
    <property type="component" value="Chromosome"/>
</dbReference>
<feature type="transmembrane region" description="Helical" evidence="8">
    <location>
        <begin position="12"/>
        <end position="31"/>
    </location>
</feature>
<evidence type="ECO:0000256" key="4">
    <source>
        <dbReference type="ARBA" id="ARBA00022679"/>
    </source>
</evidence>
<dbReference type="PANTHER" id="PTHR33908">
    <property type="entry name" value="MANNOSYLTRANSFERASE YKCB-RELATED"/>
    <property type="match status" value="1"/>
</dbReference>
<dbReference type="KEGG" id="schv:BRCON_1530"/>
<dbReference type="InterPro" id="IPR050297">
    <property type="entry name" value="LipidA_mod_glycosyltrf_83"/>
</dbReference>
<dbReference type="PANTHER" id="PTHR33908:SF3">
    <property type="entry name" value="UNDECAPRENYL PHOSPHATE-ALPHA-4-AMINO-4-DEOXY-L-ARABINOSE ARABINOSYL TRANSFERASE"/>
    <property type="match status" value="1"/>
</dbReference>
<protein>
    <recommendedName>
        <fullName evidence="9">Glycosyltransferase RgtA/B/C/D-like domain-containing protein</fullName>
    </recommendedName>
</protein>
<evidence type="ECO:0000313" key="11">
    <source>
        <dbReference type="Proteomes" id="UP000262583"/>
    </source>
</evidence>
<feature type="transmembrane region" description="Helical" evidence="8">
    <location>
        <begin position="251"/>
        <end position="270"/>
    </location>
</feature>
<evidence type="ECO:0000256" key="3">
    <source>
        <dbReference type="ARBA" id="ARBA00022676"/>
    </source>
</evidence>
<sequence>MSAPVAFHPTPWRAWPLLGILTGALLLRVLFLGSLPPALFRDEAEKLYTAWCLATTGHDAEGRLLPLFIHVFGVTTSAVYQYAAIPFVWLLGLNEWSARLPAAVVGTLTVLFLWLWARRVYGELVANWAALLLALSPWHVVFSRWAQQGIFLPLWLAVGMWAWSNFLRGKRWGAILAGACLGLAIYTYDVARLFVPLFTLGFACFHSKEIRQRWRDTLLALLAFGLCAFPTFVLLVTATEQAQARFQRISIFQPDASLVSIVRVFLGNYFAHYSPGFLLWRGDAELRHGAGVGVLNWVEAVTLVVGLGVAVRRRSPWDRTLLWWFLIFPVAASLTREGIPHALRSIVAQPAVAMLSGIGAAQLVLAVRETWRKHIAQLIFLGALVGFLPFAARYFGPYRHESAANWQYGVKQSLELLAPHLDLIDSVVFYNIFGAEYLVGVYAKIPPRAFQLNSPRMGKFEFPPFHAPLRELYRARVGPTAYVTLPLYPPPPEGHVVAISAKENASPVAVVYLNRPLWERLRERGDGASNKP</sequence>
<evidence type="ECO:0000256" key="8">
    <source>
        <dbReference type="SAM" id="Phobius"/>
    </source>
</evidence>
<keyword evidence="6 8" id="KW-1133">Transmembrane helix</keyword>
<dbReference type="GO" id="GO:0005886">
    <property type="term" value="C:plasma membrane"/>
    <property type="evidence" value="ECO:0007669"/>
    <property type="project" value="UniProtKB-SubCell"/>
</dbReference>
<dbReference type="Pfam" id="PF13231">
    <property type="entry name" value="PMT_2"/>
    <property type="match status" value="1"/>
</dbReference>
<feature type="transmembrane region" description="Helical" evidence="8">
    <location>
        <begin position="124"/>
        <end position="142"/>
    </location>
</feature>
<feature type="transmembrane region" description="Helical" evidence="8">
    <location>
        <begin position="321"/>
        <end position="339"/>
    </location>
</feature>
<feature type="transmembrane region" description="Helical" evidence="8">
    <location>
        <begin position="148"/>
        <end position="167"/>
    </location>
</feature>
<evidence type="ECO:0000256" key="5">
    <source>
        <dbReference type="ARBA" id="ARBA00022692"/>
    </source>
</evidence>
<feature type="transmembrane region" description="Helical" evidence="8">
    <location>
        <begin position="345"/>
        <end position="366"/>
    </location>
</feature>
<keyword evidence="4" id="KW-0808">Transferase</keyword>
<feature type="transmembrane region" description="Helical" evidence="8">
    <location>
        <begin position="174"/>
        <end position="198"/>
    </location>
</feature>
<evidence type="ECO:0000256" key="2">
    <source>
        <dbReference type="ARBA" id="ARBA00022475"/>
    </source>
</evidence>
<comment type="subcellular location">
    <subcellularLocation>
        <location evidence="1">Cell membrane</location>
        <topology evidence="1">Multi-pass membrane protein</topology>
    </subcellularLocation>
</comment>
<proteinExistence type="predicted"/>
<dbReference type="GO" id="GO:0009103">
    <property type="term" value="P:lipopolysaccharide biosynthetic process"/>
    <property type="evidence" value="ECO:0007669"/>
    <property type="project" value="UniProtKB-ARBA"/>
</dbReference>
<evidence type="ECO:0000259" key="9">
    <source>
        <dbReference type="Pfam" id="PF13231"/>
    </source>
</evidence>
<reference evidence="10 11" key="1">
    <citation type="submission" date="2018-05" db="EMBL/GenBank/DDBJ databases">
        <title>A metagenomic window into the 2 km-deep terrestrial subsurface aquifer revealed taxonomically and functionally diverse microbial community comprising novel uncultured bacterial lineages.</title>
        <authorList>
            <person name="Kadnikov V.V."/>
            <person name="Mardanov A.V."/>
            <person name="Beletsky A.V."/>
            <person name="Banks D."/>
            <person name="Pimenov N.V."/>
            <person name="Frank Y.A."/>
            <person name="Karnachuk O.V."/>
            <person name="Ravin N.V."/>
        </authorList>
    </citation>
    <scope>NUCLEOTIDE SEQUENCE [LARGE SCALE GENOMIC DNA]</scope>
    <source>
        <strain evidence="10">BY</strain>
    </source>
</reference>
<feature type="transmembrane region" description="Helical" evidence="8">
    <location>
        <begin position="67"/>
        <end position="92"/>
    </location>
</feature>
<keyword evidence="7 8" id="KW-0472">Membrane</keyword>
<organism evidence="10 11">
    <name type="scientific">Sumerlaea chitinivorans</name>
    <dbReference type="NCBI Taxonomy" id="2250252"/>
    <lineage>
        <taxon>Bacteria</taxon>
        <taxon>Candidatus Sumerlaeota</taxon>
        <taxon>Candidatus Sumerlaeia</taxon>
        <taxon>Candidatus Sumerlaeales</taxon>
        <taxon>Candidatus Sumerlaeaceae</taxon>
        <taxon>Candidatus Sumerlaea</taxon>
    </lineage>
</organism>
<name>A0A2Z4Y524_SUMC1</name>
<evidence type="ECO:0000256" key="1">
    <source>
        <dbReference type="ARBA" id="ARBA00004651"/>
    </source>
</evidence>
<dbReference type="AlphaFoldDB" id="A0A2Z4Y524"/>
<gene>
    <name evidence="10" type="ORF">BRCON_1530</name>
</gene>
<feature type="transmembrane region" description="Helical" evidence="8">
    <location>
        <begin position="98"/>
        <end position="117"/>
    </location>
</feature>
<feature type="transmembrane region" description="Helical" evidence="8">
    <location>
        <begin position="378"/>
        <end position="396"/>
    </location>
</feature>
<evidence type="ECO:0000313" key="10">
    <source>
        <dbReference type="EMBL" id="AXA36307.1"/>
    </source>
</evidence>
<dbReference type="GO" id="GO:0010041">
    <property type="term" value="P:response to iron(III) ion"/>
    <property type="evidence" value="ECO:0007669"/>
    <property type="project" value="TreeGrafter"/>
</dbReference>
<feature type="transmembrane region" description="Helical" evidence="8">
    <location>
        <begin position="218"/>
        <end position="239"/>
    </location>
</feature>
<feature type="transmembrane region" description="Helical" evidence="8">
    <location>
        <begin position="290"/>
        <end position="309"/>
    </location>
</feature>
<feature type="domain" description="Glycosyltransferase RgtA/B/C/D-like" evidence="9">
    <location>
        <begin position="83"/>
        <end position="227"/>
    </location>
</feature>
<dbReference type="InterPro" id="IPR038731">
    <property type="entry name" value="RgtA/B/C-like"/>
</dbReference>